<reference evidence="1" key="2">
    <citation type="journal article" date="2015" name="Fish Shellfish Immunol.">
        <title>Early steps in the European eel (Anguilla anguilla)-Vibrio vulnificus interaction in the gills: Role of the RtxA13 toxin.</title>
        <authorList>
            <person name="Callol A."/>
            <person name="Pajuelo D."/>
            <person name="Ebbesson L."/>
            <person name="Teles M."/>
            <person name="MacKenzie S."/>
            <person name="Amaro C."/>
        </authorList>
    </citation>
    <scope>NUCLEOTIDE SEQUENCE</scope>
</reference>
<evidence type="ECO:0000313" key="1">
    <source>
        <dbReference type="EMBL" id="JAH47364.1"/>
    </source>
</evidence>
<dbReference type="EMBL" id="GBXM01061213">
    <property type="protein sequence ID" value="JAH47364.1"/>
    <property type="molecule type" value="Transcribed_RNA"/>
</dbReference>
<reference evidence="1" key="1">
    <citation type="submission" date="2014-11" db="EMBL/GenBank/DDBJ databases">
        <authorList>
            <person name="Amaro Gonzalez C."/>
        </authorList>
    </citation>
    <scope>NUCLEOTIDE SEQUENCE</scope>
</reference>
<sequence>MWLIAWLANKQHLQLLNGPINEEILGGFNQKCCPRSQTFAL</sequence>
<accession>A0A0E9T1B2</accession>
<dbReference type="AlphaFoldDB" id="A0A0E9T1B2"/>
<protein>
    <submittedName>
        <fullName evidence="1">Uncharacterized protein</fullName>
    </submittedName>
</protein>
<name>A0A0E9T1B2_ANGAN</name>
<proteinExistence type="predicted"/>
<organism evidence="1">
    <name type="scientific">Anguilla anguilla</name>
    <name type="common">European freshwater eel</name>
    <name type="synonym">Muraena anguilla</name>
    <dbReference type="NCBI Taxonomy" id="7936"/>
    <lineage>
        <taxon>Eukaryota</taxon>
        <taxon>Metazoa</taxon>
        <taxon>Chordata</taxon>
        <taxon>Craniata</taxon>
        <taxon>Vertebrata</taxon>
        <taxon>Euteleostomi</taxon>
        <taxon>Actinopterygii</taxon>
        <taxon>Neopterygii</taxon>
        <taxon>Teleostei</taxon>
        <taxon>Anguilliformes</taxon>
        <taxon>Anguillidae</taxon>
        <taxon>Anguilla</taxon>
    </lineage>
</organism>